<dbReference type="GeneTree" id="ENSGT00990000212112"/>
<dbReference type="AlphaFoldDB" id="A0A8C8JN14"/>
<dbReference type="Ensembl" id="ENSOTST00005103816.2">
    <property type="protein sequence ID" value="ENSOTSP00005095826.1"/>
    <property type="gene ID" value="ENSOTSG00005044546.2"/>
</dbReference>
<accession>A0A8C8JN14</accession>
<dbReference type="Pfam" id="PF00384">
    <property type="entry name" value="Molybdopterin"/>
    <property type="match status" value="1"/>
</dbReference>
<evidence type="ECO:0000313" key="3">
    <source>
        <dbReference type="Ensembl" id="ENSOTSP00005095826.1"/>
    </source>
</evidence>
<evidence type="ECO:0000259" key="1">
    <source>
        <dbReference type="Pfam" id="PF00384"/>
    </source>
</evidence>
<dbReference type="Pfam" id="PF22117">
    <property type="entry name" value="Fer4_Nqo3"/>
    <property type="match status" value="1"/>
</dbReference>
<feature type="domain" description="NADH-ubiquinone oxidoreductase ferredoxin-like" evidence="2">
    <location>
        <begin position="28"/>
        <end position="57"/>
    </location>
</feature>
<dbReference type="InterPro" id="IPR054351">
    <property type="entry name" value="NADH_UbQ_OxRdtase_ferredoxin"/>
</dbReference>
<protein>
    <submittedName>
        <fullName evidence="3">Uncharacterized protein</fullName>
    </submittedName>
</protein>
<sequence>MRQIRFFPFVALPVRLQVWRIWGPLAGDLQIGIHVEKMFMSALSGNVIDVRPVGALTSKPYALTSCPWETRYVHSVVYTVQVGSWNRVQVVVYRLSPRWRSSRTCVFLLPFLSRVNILVLLGYLNWNMLNTPAILQSKLDALNLTQIINEPTRFDLRSNYLLNSCIAGIEEADWLLLVGTNPHYEAPLFNARIRKRYSWEVALVGQEVDLTYTYDYLGESAKVLQDIVSGTHPFSKWSRRMLEGSQCASQLICTTVPDLTFRLMVNF</sequence>
<proteinExistence type="predicted"/>
<name>A0A8C8JN14_ONCTS</name>
<organism evidence="3 4">
    <name type="scientific">Oncorhynchus tshawytscha</name>
    <name type="common">Chinook salmon</name>
    <name type="synonym">Salmo tshawytscha</name>
    <dbReference type="NCBI Taxonomy" id="74940"/>
    <lineage>
        <taxon>Eukaryota</taxon>
        <taxon>Metazoa</taxon>
        <taxon>Chordata</taxon>
        <taxon>Craniata</taxon>
        <taxon>Vertebrata</taxon>
        <taxon>Euteleostomi</taxon>
        <taxon>Actinopterygii</taxon>
        <taxon>Neopterygii</taxon>
        <taxon>Teleostei</taxon>
        <taxon>Protacanthopterygii</taxon>
        <taxon>Salmoniformes</taxon>
        <taxon>Salmonidae</taxon>
        <taxon>Salmoninae</taxon>
        <taxon>Oncorhynchus</taxon>
    </lineage>
</organism>
<dbReference type="GO" id="GO:0016491">
    <property type="term" value="F:oxidoreductase activity"/>
    <property type="evidence" value="ECO:0007669"/>
    <property type="project" value="InterPro"/>
</dbReference>
<dbReference type="SUPFAM" id="SSF53706">
    <property type="entry name" value="Formate dehydrogenase/DMSO reductase, domains 1-3"/>
    <property type="match status" value="1"/>
</dbReference>
<dbReference type="InterPro" id="IPR006656">
    <property type="entry name" value="Mopterin_OxRdtase"/>
</dbReference>
<reference evidence="3" key="1">
    <citation type="submission" date="2025-08" db="UniProtKB">
        <authorList>
            <consortium name="Ensembl"/>
        </authorList>
    </citation>
    <scope>IDENTIFICATION</scope>
</reference>
<dbReference type="Proteomes" id="UP000694402">
    <property type="component" value="Unassembled WGS sequence"/>
</dbReference>
<reference evidence="3" key="2">
    <citation type="submission" date="2025-09" db="UniProtKB">
        <authorList>
            <consortium name="Ensembl"/>
        </authorList>
    </citation>
    <scope>IDENTIFICATION</scope>
</reference>
<feature type="domain" description="Molybdopterin oxidoreductase" evidence="1">
    <location>
        <begin position="154"/>
        <end position="236"/>
    </location>
</feature>
<keyword evidence="4" id="KW-1185">Reference proteome</keyword>
<evidence type="ECO:0000313" key="4">
    <source>
        <dbReference type="Proteomes" id="UP000694402"/>
    </source>
</evidence>
<evidence type="ECO:0000259" key="2">
    <source>
        <dbReference type="Pfam" id="PF22117"/>
    </source>
</evidence>